<organism evidence="1 2">
    <name type="scientific">Methylopila musalis</name>
    <dbReference type="NCBI Taxonomy" id="1134781"/>
    <lineage>
        <taxon>Bacteria</taxon>
        <taxon>Pseudomonadati</taxon>
        <taxon>Pseudomonadota</taxon>
        <taxon>Alphaproteobacteria</taxon>
        <taxon>Hyphomicrobiales</taxon>
        <taxon>Methylopilaceae</taxon>
        <taxon>Methylopila</taxon>
    </lineage>
</organism>
<gene>
    <name evidence="1" type="ORF">ACFQ4O_15240</name>
</gene>
<accession>A0ABW3ZBF9</accession>
<reference evidence="2" key="1">
    <citation type="journal article" date="2019" name="Int. J. Syst. Evol. Microbiol.">
        <title>The Global Catalogue of Microorganisms (GCM) 10K type strain sequencing project: providing services to taxonomists for standard genome sequencing and annotation.</title>
        <authorList>
            <consortium name="The Broad Institute Genomics Platform"/>
            <consortium name="The Broad Institute Genome Sequencing Center for Infectious Disease"/>
            <person name="Wu L."/>
            <person name="Ma J."/>
        </authorList>
    </citation>
    <scope>NUCLEOTIDE SEQUENCE [LARGE SCALE GENOMIC DNA]</scope>
    <source>
        <strain evidence="2">CCUG 61696</strain>
    </source>
</reference>
<sequence length="64" mass="6803">MPPVALALEPRAAVAIVTAVGETLDAMRAHLASNRPASTSEALRLLRDQFPAVPLRLRILACEA</sequence>
<name>A0ABW3ZBF9_9HYPH</name>
<dbReference type="RefSeq" id="WP_378776831.1">
    <property type="nucleotide sequence ID" value="NZ_JBHTMX010000210.1"/>
</dbReference>
<dbReference type="Proteomes" id="UP001597171">
    <property type="component" value="Unassembled WGS sequence"/>
</dbReference>
<protein>
    <submittedName>
        <fullName evidence="1">Uncharacterized protein</fullName>
    </submittedName>
</protein>
<keyword evidence="2" id="KW-1185">Reference proteome</keyword>
<dbReference type="EMBL" id="JBHTMX010000210">
    <property type="protein sequence ID" value="MFD1333352.1"/>
    <property type="molecule type" value="Genomic_DNA"/>
</dbReference>
<evidence type="ECO:0000313" key="2">
    <source>
        <dbReference type="Proteomes" id="UP001597171"/>
    </source>
</evidence>
<comment type="caution">
    <text evidence="1">The sequence shown here is derived from an EMBL/GenBank/DDBJ whole genome shotgun (WGS) entry which is preliminary data.</text>
</comment>
<proteinExistence type="predicted"/>
<evidence type="ECO:0000313" key="1">
    <source>
        <dbReference type="EMBL" id="MFD1333352.1"/>
    </source>
</evidence>